<evidence type="ECO:0000256" key="8">
    <source>
        <dbReference type="ARBA" id="ARBA00023136"/>
    </source>
</evidence>
<comment type="subcellular location">
    <subcellularLocation>
        <location evidence="1">Cell inner membrane</location>
        <topology evidence="1">Single-pass membrane protein</topology>
    </subcellularLocation>
</comment>
<evidence type="ECO:0000256" key="5">
    <source>
        <dbReference type="ARBA" id="ARBA00022519"/>
    </source>
</evidence>
<dbReference type="Pfam" id="PF07963">
    <property type="entry name" value="N_methyl"/>
    <property type="match status" value="1"/>
</dbReference>
<evidence type="ECO:0000256" key="9">
    <source>
        <dbReference type="ARBA" id="ARBA00025772"/>
    </source>
</evidence>
<feature type="domain" description="General secretion pathway GspH" evidence="11">
    <location>
        <begin position="51"/>
        <end position="161"/>
    </location>
</feature>
<dbReference type="Gene3D" id="3.55.40.10">
    <property type="entry name" value="minor pseudopilin epsh domain"/>
    <property type="match status" value="1"/>
</dbReference>
<evidence type="ECO:0000256" key="10">
    <source>
        <dbReference type="ARBA" id="ARBA00030775"/>
    </source>
</evidence>
<dbReference type="InterPro" id="IPR012902">
    <property type="entry name" value="N_methyl_site"/>
</dbReference>
<name>A0A1D9I596_9BURK</name>
<keyword evidence="8" id="KW-0472">Membrane</keyword>
<evidence type="ECO:0000256" key="2">
    <source>
        <dbReference type="ARBA" id="ARBA00021549"/>
    </source>
</evidence>
<keyword evidence="3" id="KW-1003">Cell membrane</keyword>
<dbReference type="Proteomes" id="UP000177515">
    <property type="component" value="Chromosome 1"/>
</dbReference>
<evidence type="ECO:0000256" key="6">
    <source>
        <dbReference type="ARBA" id="ARBA00022692"/>
    </source>
</evidence>
<keyword evidence="13" id="KW-1185">Reference proteome</keyword>
<dbReference type="Pfam" id="PF12019">
    <property type="entry name" value="GspH"/>
    <property type="match status" value="1"/>
</dbReference>
<evidence type="ECO:0000256" key="4">
    <source>
        <dbReference type="ARBA" id="ARBA00022481"/>
    </source>
</evidence>
<dbReference type="EMBL" id="CP017754">
    <property type="protein sequence ID" value="AOZ07287.1"/>
    <property type="molecule type" value="Genomic_DNA"/>
</dbReference>
<dbReference type="NCBIfam" id="TIGR02532">
    <property type="entry name" value="IV_pilin_GFxxxE"/>
    <property type="match status" value="1"/>
</dbReference>
<gene>
    <name evidence="12" type="ORF">BKK80_16755</name>
</gene>
<dbReference type="SUPFAM" id="SSF54523">
    <property type="entry name" value="Pili subunits"/>
    <property type="match status" value="1"/>
</dbReference>
<sequence length="180" mass="19121">MRPCLCSGPPRAARGATLVELLCCLALLAILAATAYPAWQAWLARQRVVYAADRLAGSLALARSTAAARRQEVLLEALPGATGFDRGWRLRLADADADGTLAVVPLQQACLRVRLRGAGEGAALRVSAVGYSRSEHGGFFAATFALRCQDEQRHLKVGAQGRIRICTPGRDIDCGNADPP</sequence>
<accession>A0A1D9I596</accession>
<evidence type="ECO:0000256" key="1">
    <source>
        <dbReference type="ARBA" id="ARBA00004377"/>
    </source>
</evidence>
<evidence type="ECO:0000256" key="3">
    <source>
        <dbReference type="ARBA" id="ARBA00022475"/>
    </source>
</evidence>
<dbReference type="InterPro" id="IPR022346">
    <property type="entry name" value="T2SS_GspH"/>
</dbReference>
<organism evidence="12 13">
    <name type="scientific">Cupriavidus malaysiensis</name>
    <dbReference type="NCBI Taxonomy" id="367825"/>
    <lineage>
        <taxon>Bacteria</taxon>
        <taxon>Pseudomonadati</taxon>
        <taxon>Pseudomonadota</taxon>
        <taxon>Betaproteobacteria</taxon>
        <taxon>Burkholderiales</taxon>
        <taxon>Burkholderiaceae</taxon>
        <taxon>Cupriavidus</taxon>
    </lineage>
</organism>
<dbReference type="RefSeq" id="WP_071038069.1">
    <property type="nucleotide sequence ID" value="NZ_CP017754.1"/>
</dbReference>
<keyword evidence="7" id="KW-1133">Transmembrane helix</keyword>
<reference evidence="12 13" key="1">
    <citation type="submission" date="2016-10" db="EMBL/GenBank/DDBJ databases">
        <title>Complete genome sequences of three Cupriavidus strains isolated from various Malaysian environments.</title>
        <authorList>
            <person name="Abdullah A.A.-A."/>
            <person name="Shafie N.A.H."/>
            <person name="Lau N.S."/>
        </authorList>
    </citation>
    <scope>NUCLEOTIDE SEQUENCE [LARGE SCALE GENOMIC DNA]</scope>
    <source>
        <strain evidence="12 13">USMAA1020</strain>
    </source>
</reference>
<comment type="similarity">
    <text evidence="9">Belongs to the GSP H family.</text>
</comment>
<evidence type="ECO:0000259" key="11">
    <source>
        <dbReference type="Pfam" id="PF12019"/>
    </source>
</evidence>
<keyword evidence="5" id="KW-0997">Cell inner membrane</keyword>
<dbReference type="InterPro" id="IPR045584">
    <property type="entry name" value="Pilin-like"/>
</dbReference>
<evidence type="ECO:0000313" key="13">
    <source>
        <dbReference type="Proteomes" id="UP000177515"/>
    </source>
</evidence>
<keyword evidence="4" id="KW-0488">Methylation</keyword>
<evidence type="ECO:0000256" key="7">
    <source>
        <dbReference type="ARBA" id="ARBA00022989"/>
    </source>
</evidence>
<keyword evidence="6" id="KW-0812">Transmembrane</keyword>
<proteinExistence type="inferred from homology"/>
<protein>
    <recommendedName>
        <fullName evidence="2">Type II secretion system protein H</fullName>
    </recommendedName>
    <alternativeName>
        <fullName evidence="10">General secretion pathway protein H</fullName>
    </alternativeName>
</protein>
<evidence type="ECO:0000313" key="12">
    <source>
        <dbReference type="EMBL" id="AOZ07287.1"/>
    </source>
</evidence>